<dbReference type="STRING" id="432608.A6V39_03160"/>
<name>A0A1A9QDT1_9MOLU</name>
<gene>
    <name evidence="1" type="ORF">A6V39_03160</name>
</gene>
<proteinExistence type="predicted"/>
<protein>
    <submittedName>
        <fullName evidence="1">Uncharacterized protein</fullName>
    </submittedName>
</protein>
<organism evidence="1 2">
    <name type="scientific">Candidatus Mycoplasma haematobovis</name>
    <dbReference type="NCBI Taxonomy" id="432608"/>
    <lineage>
        <taxon>Bacteria</taxon>
        <taxon>Bacillati</taxon>
        <taxon>Mycoplasmatota</taxon>
        <taxon>Mollicutes</taxon>
        <taxon>Mycoplasmataceae</taxon>
        <taxon>Mycoplasma</taxon>
    </lineage>
</organism>
<evidence type="ECO:0000313" key="1">
    <source>
        <dbReference type="EMBL" id="OAL10408.1"/>
    </source>
</evidence>
<comment type="caution">
    <text evidence="1">The sequence shown here is derived from an EMBL/GenBank/DDBJ whole genome shotgun (WGS) entry which is preliminary data.</text>
</comment>
<evidence type="ECO:0000313" key="2">
    <source>
        <dbReference type="Proteomes" id="UP000077623"/>
    </source>
</evidence>
<keyword evidence="2" id="KW-1185">Reference proteome</keyword>
<sequence length="190" mass="22673">MKNGKEASFVKDMEKIIELFSKKEQMASLEQKSHWREELLYLLENKENPDEIIREMIDILNLLISQGSSDSLEKSLVEKFNLLVKYLNKPKEFWQRRILTLVDSSEEYLNDKSKISTLSNDYFFSQELSSWAEELYYLMRKLEKKSDVVEKTIELLKKARFALVKKDKLELDKNLRMFKLGKNRYIDISI</sequence>
<accession>A0A1A9QDT1</accession>
<dbReference type="Proteomes" id="UP000077623">
    <property type="component" value="Unassembled WGS sequence"/>
</dbReference>
<dbReference type="AlphaFoldDB" id="A0A1A9QDT1"/>
<reference evidence="2" key="1">
    <citation type="submission" date="2016-04" db="EMBL/GenBank/DDBJ databases">
        <authorList>
            <person name="Quiroz-Castaneda R.E."/>
            <person name="Martinez-Ocampo F."/>
        </authorList>
    </citation>
    <scope>NUCLEOTIDE SEQUENCE [LARGE SCALE GENOMIC DNA]</scope>
    <source>
        <strain evidence="2">INIFAP01</strain>
    </source>
</reference>
<dbReference type="EMBL" id="LWUJ01000011">
    <property type="protein sequence ID" value="OAL10408.1"/>
    <property type="molecule type" value="Genomic_DNA"/>
</dbReference>